<name>A0A1H7VTN7_9BACT</name>
<keyword evidence="4" id="KW-0378">Hydrolase</keyword>
<sequence length="960" mass="106252">MKPRLFNLVALIFLCGTTAYAQQQSSFTSVALQPTTAYLQHNGKACRMVRLVFHGGLSYTGGQLYISFNGLQDSLPIAAAAAGLKDYEIPLPGTPVTKDEQVYVCYTSGGQQYTARCIVSPARTDWKVYVMPHSHVDVGYTNVQSKVLAIHMNNIDEAIKIAERSAAYPAEARFKWNTEAIWVVEHYLALSDEAKQRRFWDAVKKGWINLDGGYGNINTSATSAAQLMHMFYTGVRLGKEHGITVNSMFQGDVPGASWGLAAQSDITGVHYFLSAPNASDRIGSADQWRDKPFYWQSPSGGQKLLFWQSSPYSIGYQIKGDKIPNFFTIEDPKPHYTGHPEENFLDPFLFDYLAKLEQKGFPYNMTLLTWAMSDNAPIDPELPEAVKAWNERYASPKLIITSAKQFLQDFESANKDKIPLVAGDYTEFWTDGIASAARETGINRNASDRLQQAGAIWALRAKPNYPAADFDTAWTNIIMFNEHTWGAYNSVSHPEDPKVISQWDYKKAFALNGAAQTNALLTKSEAGEATATSAVDVFNTLSQRRTELVVVPASLSSAGDLVKDHKGNKIPSQRLSSGELAFRVQDIPPFSKQRFTIQKGDAYITDKATVKGNTLQNGIYTITLDEKTGNITRLQKKGSTINLADSAGLNQYTYLPGDSAEKIQYAANARIQVKEKGPLVVSLLVNATAPGTNGLQQEIKLVAGIDRVELINTIDKQAIGDKESVHFVFPFHVPGAQVRYSIPWGSITAEADQLPWTNRNWYTQQRWVDVSNKDMGVTWSSPDAPLFEIGRYPTAGLIGGLHFSPLWRSFTEQQPVIASWVMNNLWHTNFRRDQQGPATFRYYLQVHKAYDVVAANQYGLANHQPLVATAATGAMEESLFFSINAPTVYVENISPARDGKGVLLQLVNAAATPAQVSLQPKDHSGLNIHQSNLLEEDGNELGSTFTMPAKGIMMIRVTTR</sequence>
<feature type="chain" id="PRO_5011622711" evidence="1">
    <location>
        <begin position="22"/>
        <end position="960"/>
    </location>
</feature>
<dbReference type="Gene3D" id="2.60.40.1180">
    <property type="entry name" value="Golgi alpha-mannosidase II"/>
    <property type="match status" value="1"/>
</dbReference>
<dbReference type="GO" id="GO:0030246">
    <property type="term" value="F:carbohydrate binding"/>
    <property type="evidence" value="ECO:0007669"/>
    <property type="project" value="InterPro"/>
</dbReference>
<dbReference type="Pfam" id="PF07748">
    <property type="entry name" value="Glyco_hydro_38C"/>
    <property type="match status" value="1"/>
</dbReference>
<accession>A0A1H7VTN7</accession>
<dbReference type="RefSeq" id="WP_089913190.1">
    <property type="nucleotide sequence ID" value="NZ_FOBB01000003.1"/>
</dbReference>
<dbReference type="InterPro" id="IPR000602">
    <property type="entry name" value="Glyco_hydro_38_N"/>
</dbReference>
<evidence type="ECO:0000313" key="5">
    <source>
        <dbReference type="Proteomes" id="UP000198984"/>
    </source>
</evidence>
<dbReference type="InterPro" id="IPR011682">
    <property type="entry name" value="Glyco_hydro_38_C"/>
</dbReference>
<feature type="domain" description="Glycosyl hydrolase family 38 C-terminal" evidence="3">
    <location>
        <begin position="615"/>
        <end position="778"/>
    </location>
</feature>
<organism evidence="4 5">
    <name type="scientific">Chitinophaga rupis</name>
    <dbReference type="NCBI Taxonomy" id="573321"/>
    <lineage>
        <taxon>Bacteria</taxon>
        <taxon>Pseudomonadati</taxon>
        <taxon>Bacteroidota</taxon>
        <taxon>Chitinophagia</taxon>
        <taxon>Chitinophagales</taxon>
        <taxon>Chitinophagaceae</taxon>
        <taxon>Chitinophaga</taxon>
    </lineage>
</organism>
<dbReference type="PANTHER" id="PTHR46017">
    <property type="entry name" value="ALPHA-MANNOSIDASE 2C1"/>
    <property type="match status" value="1"/>
</dbReference>
<keyword evidence="5" id="KW-1185">Reference proteome</keyword>
<evidence type="ECO:0000313" key="4">
    <source>
        <dbReference type="EMBL" id="SEM12167.1"/>
    </source>
</evidence>
<keyword evidence="1" id="KW-0732">Signal</keyword>
<dbReference type="Gene3D" id="2.70.98.30">
    <property type="entry name" value="Golgi alpha-mannosidase II, domain 4"/>
    <property type="match status" value="1"/>
</dbReference>
<dbReference type="InterPro" id="IPR011330">
    <property type="entry name" value="Glyco_hydro/deAcase_b/a-brl"/>
</dbReference>
<proteinExistence type="predicted"/>
<dbReference type="CDD" id="cd10791">
    <property type="entry name" value="GH38N_AMII_like_1"/>
    <property type="match status" value="1"/>
</dbReference>
<dbReference type="Gene3D" id="3.20.110.10">
    <property type="entry name" value="Glycoside hydrolase 38, N terminal domain"/>
    <property type="match status" value="1"/>
</dbReference>
<dbReference type="Proteomes" id="UP000198984">
    <property type="component" value="Unassembled WGS sequence"/>
</dbReference>
<feature type="signal peptide" evidence="1">
    <location>
        <begin position="1"/>
        <end position="21"/>
    </location>
</feature>
<gene>
    <name evidence="4" type="ORF">SAMN04488505_103427</name>
</gene>
<evidence type="ECO:0000256" key="1">
    <source>
        <dbReference type="SAM" id="SignalP"/>
    </source>
</evidence>
<dbReference type="InterPro" id="IPR011013">
    <property type="entry name" value="Gal_mutarotase_sf_dom"/>
</dbReference>
<evidence type="ECO:0000259" key="3">
    <source>
        <dbReference type="Pfam" id="PF07748"/>
    </source>
</evidence>
<dbReference type="PANTHER" id="PTHR46017:SF1">
    <property type="entry name" value="ALPHA-MANNOSIDASE 2C1"/>
    <property type="match status" value="1"/>
</dbReference>
<dbReference type="SUPFAM" id="SSF74650">
    <property type="entry name" value="Galactose mutarotase-like"/>
    <property type="match status" value="1"/>
</dbReference>
<dbReference type="GO" id="GO:0006013">
    <property type="term" value="P:mannose metabolic process"/>
    <property type="evidence" value="ECO:0007669"/>
    <property type="project" value="InterPro"/>
</dbReference>
<reference evidence="4 5" key="1">
    <citation type="submission" date="2016-10" db="EMBL/GenBank/DDBJ databases">
        <authorList>
            <person name="de Groot N.N."/>
        </authorList>
    </citation>
    <scope>NUCLEOTIDE SEQUENCE [LARGE SCALE GENOMIC DNA]</scope>
    <source>
        <strain evidence="4 5">DSM 21039</strain>
    </source>
</reference>
<dbReference type="STRING" id="573321.SAMN04488505_103427"/>
<dbReference type="GO" id="GO:0004559">
    <property type="term" value="F:alpha-mannosidase activity"/>
    <property type="evidence" value="ECO:0007669"/>
    <property type="project" value="InterPro"/>
</dbReference>
<dbReference type="InterPro" id="IPR013780">
    <property type="entry name" value="Glyco_hydro_b"/>
</dbReference>
<dbReference type="EMBL" id="FOBB01000003">
    <property type="protein sequence ID" value="SEM12167.1"/>
    <property type="molecule type" value="Genomic_DNA"/>
</dbReference>
<dbReference type="Pfam" id="PF01074">
    <property type="entry name" value="Glyco_hydro_38N"/>
    <property type="match status" value="1"/>
</dbReference>
<dbReference type="AlphaFoldDB" id="A0A1H7VTN7"/>
<dbReference type="OrthoDB" id="1049785at2"/>
<dbReference type="SUPFAM" id="SSF88713">
    <property type="entry name" value="Glycoside hydrolase/deacetylase"/>
    <property type="match status" value="1"/>
</dbReference>
<evidence type="ECO:0000259" key="2">
    <source>
        <dbReference type="Pfam" id="PF01074"/>
    </source>
</evidence>
<dbReference type="GO" id="GO:0009313">
    <property type="term" value="P:oligosaccharide catabolic process"/>
    <property type="evidence" value="ECO:0007669"/>
    <property type="project" value="TreeGrafter"/>
</dbReference>
<dbReference type="InterPro" id="IPR027291">
    <property type="entry name" value="Glyco_hydro_38_N_sf"/>
</dbReference>
<feature type="domain" description="Glycoside hydrolase family 38 N-terminal" evidence="2">
    <location>
        <begin position="127"/>
        <end position="416"/>
    </location>
</feature>
<protein>
    <submittedName>
        <fullName evidence="4">Glycosyl hydrolases family 38 N-terminal domain-containing protein</fullName>
    </submittedName>
</protein>